<dbReference type="GO" id="GO:0006465">
    <property type="term" value="P:signal peptide processing"/>
    <property type="evidence" value="ECO:0007669"/>
    <property type="project" value="InterPro"/>
</dbReference>
<evidence type="ECO:0000256" key="9">
    <source>
        <dbReference type="SAM" id="MobiDB-lite"/>
    </source>
</evidence>
<keyword evidence="12" id="KW-1185">Reference proteome</keyword>
<dbReference type="GO" id="GO:0005787">
    <property type="term" value="C:signal peptidase complex"/>
    <property type="evidence" value="ECO:0007669"/>
    <property type="project" value="InterPro"/>
</dbReference>
<dbReference type="Proteomes" id="UP000649617">
    <property type="component" value="Unassembled WGS sequence"/>
</dbReference>
<gene>
    <name evidence="11" type="primary">SPCS1</name>
    <name evidence="11" type="ORF">SPIL2461_LOCUS17581</name>
</gene>
<feature type="compositionally biased region" description="Basic and acidic residues" evidence="9">
    <location>
        <begin position="76"/>
        <end position="96"/>
    </location>
</feature>
<feature type="transmembrane region" description="Helical" evidence="10">
    <location>
        <begin position="20"/>
        <end position="37"/>
    </location>
</feature>
<keyword evidence="7 10" id="KW-0472">Membrane</keyword>
<protein>
    <recommendedName>
        <fullName evidence="3">Signal peptidase complex subunit 1</fullName>
    </recommendedName>
</protein>
<reference evidence="11" key="1">
    <citation type="submission" date="2021-02" db="EMBL/GenBank/DDBJ databases">
        <authorList>
            <person name="Dougan E. K."/>
            <person name="Rhodes N."/>
            <person name="Thang M."/>
            <person name="Chan C."/>
        </authorList>
    </citation>
    <scope>NUCLEOTIDE SEQUENCE</scope>
</reference>
<dbReference type="EMBL" id="CAJNIZ010043248">
    <property type="protein sequence ID" value="CAE7655189.1"/>
    <property type="molecule type" value="Genomic_DNA"/>
</dbReference>
<keyword evidence="5" id="KW-0256">Endoplasmic reticulum</keyword>
<accession>A0A812W2S4</accession>
<dbReference type="AlphaFoldDB" id="A0A812W2S4"/>
<evidence type="ECO:0000256" key="5">
    <source>
        <dbReference type="ARBA" id="ARBA00022824"/>
    </source>
</evidence>
<comment type="similarity">
    <text evidence="2">Belongs to the SPCS1 family.</text>
</comment>
<feature type="transmembrane region" description="Helical" evidence="10">
    <location>
        <begin position="43"/>
        <end position="62"/>
    </location>
</feature>
<evidence type="ECO:0000256" key="6">
    <source>
        <dbReference type="ARBA" id="ARBA00022989"/>
    </source>
</evidence>
<evidence type="ECO:0000256" key="8">
    <source>
        <dbReference type="ARBA" id="ARBA00045204"/>
    </source>
</evidence>
<name>A0A812W2S4_SYMPI</name>
<evidence type="ECO:0000256" key="7">
    <source>
        <dbReference type="ARBA" id="ARBA00023136"/>
    </source>
</evidence>
<feature type="region of interest" description="Disordered" evidence="9">
    <location>
        <begin position="76"/>
        <end position="104"/>
    </location>
</feature>
<proteinExistence type="inferred from homology"/>
<dbReference type="OrthoDB" id="263893at2759"/>
<comment type="function">
    <text evidence="8">Component of the signal peptidase complex (SPC) which catalyzes the cleavage of N-terminal signal sequences from nascent proteins as they are translocated into the lumen of the endoplasmic reticulum. Dispensable for SPC enzymatic activity.</text>
</comment>
<evidence type="ECO:0000256" key="2">
    <source>
        <dbReference type="ARBA" id="ARBA00005245"/>
    </source>
</evidence>
<dbReference type="PANTHER" id="PTHR13202:SF0">
    <property type="entry name" value="SIGNAL PEPTIDASE COMPLEX SUBUNIT 1"/>
    <property type="match status" value="1"/>
</dbReference>
<keyword evidence="4 10" id="KW-0812">Transmembrane</keyword>
<comment type="subcellular location">
    <subcellularLocation>
        <location evidence="1">Endoplasmic reticulum membrane</location>
        <topology evidence="1">Multi-pass membrane protein</topology>
    </subcellularLocation>
</comment>
<dbReference type="InterPro" id="IPR009542">
    <property type="entry name" value="Spc1/SPCS1"/>
</dbReference>
<sequence length="104" mass="12166">MLKAGSMDFVGQKQAFNMQFYFIWTSGVIGYIHGFVAQRFLYTFLWIFGTTVFVTLMCLPPWPMWNRHPVAWLEPKERDEDDEPKPKKDTSKDAKKGGKSKKKN</sequence>
<dbReference type="GO" id="GO:0045047">
    <property type="term" value="P:protein targeting to ER"/>
    <property type="evidence" value="ECO:0007669"/>
    <property type="project" value="TreeGrafter"/>
</dbReference>
<evidence type="ECO:0000256" key="1">
    <source>
        <dbReference type="ARBA" id="ARBA00004477"/>
    </source>
</evidence>
<dbReference type="PANTHER" id="PTHR13202">
    <property type="entry name" value="MICROSOMAL SIGNAL PEPTIDASE 12 KDA SUBUNIT"/>
    <property type="match status" value="1"/>
</dbReference>
<evidence type="ECO:0000256" key="3">
    <source>
        <dbReference type="ARBA" id="ARBA00017059"/>
    </source>
</evidence>
<keyword evidence="6 10" id="KW-1133">Transmembrane helix</keyword>
<comment type="caution">
    <text evidence="11">The sequence shown here is derived from an EMBL/GenBank/DDBJ whole genome shotgun (WGS) entry which is preliminary data.</text>
</comment>
<evidence type="ECO:0000313" key="12">
    <source>
        <dbReference type="Proteomes" id="UP000649617"/>
    </source>
</evidence>
<dbReference type="Pfam" id="PF06645">
    <property type="entry name" value="SPC12"/>
    <property type="match status" value="1"/>
</dbReference>
<evidence type="ECO:0000313" key="11">
    <source>
        <dbReference type="EMBL" id="CAE7655189.1"/>
    </source>
</evidence>
<evidence type="ECO:0000256" key="10">
    <source>
        <dbReference type="SAM" id="Phobius"/>
    </source>
</evidence>
<organism evidence="11 12">
    <name type="scientific">Symbiodinium pilosum</name>
    <name type="common">Dinoflagellate</name>
    <dbReference type="NCBI Taxonomy" id="2952"/>
    <lineage>
        <taxon>Eukaryota</taxon>
        <taxon>Sar</taxon>
        <taxon>Alveolata</taxon>
        <taxon>Dinophyceae</taxon>
        <taxon>Suessiales</taxon>
        <taxon>Symbiodiniaceae</taxon>
        <taxon>Symbiodinium</taxon>
    </lineage>
</organism>
<evidence type="ECO:0000256" key="4">
    <source>
        <dbReference type="ARBA" id="ARBA00022692"/>
    </source>
</evidence>